<evidence type="ECO:0000313" key="3">
    <source>
        <dbReference type="WBParaSite" id="PDA_v2.g5983.t1"/>
    </source>
</evidence>
<proteinExistence type="predicted"/>
<dbReference type="WBParaSite" id="PDA_v2.g5983.t1">
    <property type="protein sequence ID" value="PDA_v2.g5983.t1"/>
    <property type="gene ID" value="PDA_v2.g5983"/>
</dbReference>
<feature type="transmembrane region" description="Helical" evidence="1">
    <location>
        <begin position="190"/>
        <end position="210"/>
    </location>
</feature>
<keyword evidence="1" id="KW-0472">Membrane</keyword>
<dbReference type="Gene3D" id="3.30.710.10">
    <property type="entry name" value="Potassium Channel Kv1.1, Chain A"/>
    <property type="match status" value="1"/>
</dbReference>
<reference evidence="3" key="1">
    <citation type="submission" date="2022-11" db="UniProtKB">
        <authorList>
            <consortium name="WormBaseParasite"/>
        </authorList>
    </citation>
    <scope>IDENTIFICATION</scope>
</reference>
<evidence type="ECO:0000313" key="2">
    <source>
        <dbReference type="Proteomes" id="UP000887578"/>
    </source>
</evidence>
<keyword evidence="1" id="KW-1133">Transmembrane helix</keyword>
<feature type="transmembrane region" description="Helical" evidence="1">
    <location>
        <begin position="164"/>
        <end position="183"/>
    </location>
</feature>
<dbReference type="AlphaFoldDB" id="A0A914QQ34"/>
<protein>
    <submittedName>
        <fullName evidence="3">Uncharacterized protein</fullName>
    </submittedName>
</protein>
<dbReference type="InterPro" id="IPR011333">
    <property type="entry name" value="SKP1/BTB/POZ_sf"/>
</dbReference>
<feature type="transmembrane region" description="Helical" evidence="1">
    <location>
        <begin position="216"/>
        <end position="234"/>
    </location>
</feature>
<name>A0A914QQ34_9BILA</name>
<dbReference type="Proteomes" id="UP000887578">
    <property type="component" value="Unplaced"/>
</dbReference>
<accession>A0A914QQ34</accession>
<organism evidence="2 3">
    <name type="scientific">Panagrolaimus davidi</name>
    <dbReference type="NCBI Taxonomy" id="227884"/>
    <lineage>
        <taxon>Eukaryota</taxon>
        <taxon>Metazoa</taxon>
        <taxon>Ecdysozoa</taxon>
        <taxon>Nematoda</taxon>
        <taxon>Chromadorea</taxon>
        <taxon>Rhabditida</taxon>
        <taxon>Tylenchina</taxon>
        <taxon>Panagrolaimomorpha</taxon>
        <taxon>Panagrolaimoidea</taxon>
        <taxon>Panagrolaimidae</taxon>
        <taxon>Panagrolaimus</taxon>
    </lineage>
</organism>
<feature type="transmembrane region" description="Helical" evidence="1">
    <location>
        <begin position="125"/>
        <end position="144"/>
    </location>
</feature>
<keyword evidence="1" id="KW-0812">Transmembrane</keyword>
<keyword evidence="2" id="KW-1185">Reference proteome</keyword>
<sequence>MLLLYKFGHKFRIKIFMDLIEEYLIKEISSANVVNLFKFSYTDSTNIPKLHQKCINYFMKCLKEAIPIYAAESLGEAFLASMKKMKHDRIVKTHEGYHEVSQSSAGSTGADFDPRLSTRLHYESHGFAVALSWISVFILIISFTPLYDYLKYRNNYLYWDQKDYFILSNAAVQFLLLPFNLLAEIKHKASLYLLATFYYIVLCGCCYFILNNSMFTLISFLILCFYSFGIIKITRHKMYAKSHGAFRIRLILGGYI</sequence>
<evidence type="ECO:0000256" key="1">
    <source>
        <dbReference type="SAM" id="Phobius"/>
    </source>
</evidence>